<reference evidence="3 4" key="1">
    <citation type="submission" date="2019-03" db="EMBL/GenBank/DDBJ databases">
        <authorList>
            <person name="Gaulin E."/>
            <person name="Dumas B."/>
        </authorList>
    </citation>
    <scope>NUCLEOTIDE SEQUENCE [LARGE SCALE GENOMIC DNA]</scope>
    <source>
        <strain evidence="3">CBS 568.67</strain>
    </source>
</reference>
<gene>
    <name evidence="3" type="primary">Aste57867_8188</name>
    <name evidence="2" type="ORF">As57867_008157</name>
    <name evidence="3" type="ORF">ASTE57867_8188</name>
</gene>
<dbReference type="OrthoDB" id="75783at2759"/>
<evidence type="ECO:0000313" key="2">
    <source>
        <dbReference type="EMBL" id="KAF0701337.1"/>
    </source>
</evidence>
<sequence>MGANCCGSRPPEVANRALSDKLLKDERSTMASANDGDHPHDIGHGRDPSITESSYDAKSELPIRAATRKGGGRAYGDDDEDPFASPRHFVNEHELSFKSGTSQDLDHDRLSYGSSISSLNGSSSSALTPKKEADSYEDSSARFRFSSQKFDEPPKSTHGGWDI</sequence>
<evidence type="ECO:0000313" key="4">
    <source>
        <dbReference type="Proteomes" id="UP000332933"/>
    </source>
</evidence>
<dbReference type="EMBL" id="VJMH01005093">
    <property type="protein sequence ID" value="KAF0701337.1"/>
    <property type="molecule type" value="Genomic_DNA"/>
</dbReference>
<protein>
    <submittedName>
        <fullName evidence="3">Aste57867_8188 protein</fullName>
    </submittedName>
</protein>
<organism evidence="3 4">
    <name type="scientific">Aphanomyces stellatus</name>
    <dbReference type="NCBI Taxonomy" id="120398"/>
    <lineage>
        <taxon>Eukaryota</taxon>
        <taxon>Sar</taxon>
        <taxon>Stramenopiles</taxon>
        <taxon>Oomycota</taxon>
        <taxon>Saprolegniomycetes</taxon>
        <taxon>Saprolegniales</taxon>
        <taxon>Verrucalvaceae</taxon>
        <taxon>Aphanomyces</taxon>
    </lineage>
</organism>
<accession>A0A485KJM2</accession>
<name>A0A485KJM2_9STRA</name>
<feature type="compositionally biased region" description="Low complexity" evidence="1">
    <location>
        <begin position="111"/>
        <end position="125"/>
    </location>
</feature>
<reference evidence="2" key="2">
    <citation type="submission" date="2019-06" db="EMBL/GenBank/DDBJ databases">
        <title>Genomics analysis of Aphanomyces spp. identifies a new class of oomycete effector associated with host adaptation.</title>
        <authorList>
            <person name="Gaulin E."/>
        </authorList>
    </citation>
    <scope>NUCLEOTIDE SEQUENCE</scope>
    <source>
        <strain evidence="2">CBS 578.67</strain>
    </source>
</reference>
<keyword evidence="4" id="KW-1185">Reference proteome</keyword>
<dbReference type="Proteomes" id="UP000332933">
    <property type="component" value="Unassembled WGS sequence"/>
</dbReference>
<dbReference type="EMBL" id="CAADRA010005114">
    <property type="protein sequence ID" value="VFT85076.1"/>
    <property type="molecule type" value="Genomic_DNA"/>
</dbReference>
<evidence type="ECO:0000256" key="1">
    <source>
        <dbReference type="SAM" id="MobiDB-lite"/>
    </source>
</evidence>
<feature type="region of interest" description="Disordered" evidence="1">
    <location>
        <begin position="20"/>
        <end position="163"/>
    </location>
</feature>
<proteinExistence type="predicted"/>
<dbReference type="AlphaFoldDB" id="A0A485KJM2"/>
<evidence type="ECO:0000313" key="3">
    <source>
        <dbReference type="EMBL" id="VFT85076.1"/>
    </source>
</evidence>
<feature type="compositionally biased region" description="Basic and acidic residues" evidence="1">
    <location>
        <begin position="35"/>
        <end position="61"/>
    </location>
</feature>